<feature type="signal peptide" evidence="1">
    <location>
        <begin position="1"/>
        <end position="29"/>
    </location>
</feature>
<evidence type="ECO:0000256" key="1">
    <source>
        <dbReference type="SAM" id="SignalP"/>
    </source>
</evidence>
<dbReference type="PANTHER" id="PTHR21398">
    <property type="entry name" value="AGAP007094-PA"/>
    <property type="match status" value="1"/>
</dbReference>
<keyword evidence="1" id="KW-0732">Signal</keyword>
<proteinExistence type="predicted"/>
<sequence length="250" mass="28337">MCHRRSSSSGNKELQTVLLLLLCISSTLATLSPPRPKREAAGGEEKVLSRKRRYVAFPDGSSLAASLCLTIGVIGNPITEYLSWAENWGVAYNLPNYTWVKEHSRGFKKDEDVKKTKAMAMRRSRRDLFGKLETIIENMGFAGHECVARALCESSKYLHADRQERGNMLTEIVKTIFSLPTDPVYDNEPDIVHHYDRIYKRARREVLDCSVQHAQCHFSLLEMAFGKYSITPAKQSPQLLTSLHKGRGFM</sequence>
<dbReference type="EMBL" id="GBXI01012110">
    <property type="protein sequence ID" value="JAD02182.1"/>
    <property type="molecule type" value="Transcribed_RNA"/>
</dbReference>
<dbReference type="AlphaFoldDB" id="A0A0A1WTJ6"/>
<feature type="chain" id="PRO_5001982858" evidence="1">
    <location>
        <begin position="30"/>
        <end position="250"/>
    </location>
</feature>
<reference evidence="2" key="2">
    <citation type="journal article" date="2015" name="Gigascience">
        <title>Reconstructing a comprehensive transcriptome assembly of a white-pupal translocated strain of the pest fruit fly Bactrocera cucurbitae.</title>
        <authorList>
            <person name="Sim S.B."/>
            <person name="Calla B."/>
            <person name="Hall B."/>
            <person name="DeRego T."/>
            <person name="Geib S.M."/>
        </authorList>
    </citation>
    <scope>NUCLEOTIDE SEQUENCE</scope>
</reference>
<dbReference type="SMART" id="SM00718">
    <property type="entry name" value="DM4_12"/>
    <property type="match status" value="1"/>
</dbReference>
<name>A0A0A1WTJ6_ZEUCU</name>
<dbReference type="Pfam" id="PF07841">
    <property type="entry name" value="DM4_12"/>
    <property type="match status" value="1"/>
</dbReference>
<protein>
    <submittedName>
        <fullName evidence="2">Cysteine proteinase</fullName>
    </submittedName>
</protein>
<reference evidence="2" key="1">
    <citation type="submission" date="2014-11" db="EMBL/GenBank/DDBJ databases">
        <authorList>
            <person name="Geib S."/>
        </authorList>
    </citation>
    <scope>NUCLEOTIDE SEQUENCE</scope>
</reference>
<organism evidence="2">
    <name type="scientific">Zeugodacus cucurbitae</name>
    <name type="common">Melon fruit fly</name>
    <name type="synonym">Bactrocera cucurbitae</name>
    <dbReference type="NCBI Taxonomy" id="28588"/>
    <lineage>
        <taxon>Eukaryota</taxon>
        <taxon>Metazoa</taxon>
        <taxon>Ecdysozoa</taxon>
        <taxon>Arthropoda</taxon>
        <taxon>Hexapoda</taxon>
        <taxon>Insecta</taxon>
        <taxon>Pterygota</taxon>
        <taxon>Neoptera</taxon>
        <taxon>Endopterygota</taxon>
        <taxon>Diptera</taxon>
        <taxon>Brachycera</taxon>
        <taxon>Muscomorpha</taxon>
        <taxon>Tephritoidea</taxon>
        <taxon>Tephritidae</taxon>
        <taxon>Zeugodacus</taxon>
        <taxon>Zeugodacus</taxon>
    </lineage>
</organism>
<dbReference type="GeneID" id="105219836"/>
<evidence type="ECO:0000313" key="2">
    <source>
        <dbReference type="EMBL" id="JAD02182.1"/>
    </source>
</evidence>
<dbReference type="PANTHER" id="PTHR21398:SF7">
    <property type="entry name" value="LP19941P"/>
    <property type="match status" value="1"/>
</dbReference>
<dbReference type="OrthoDB" id="8185446at2759"/>
<dbReference type="InterPro" id="IPR006631">
    <property type="entry name" value="DM4_12"/>
</dbReference>
<gene>
    <name evidence="2" type="primary">TP03_0285</name>
    <name evidence="2" type="ORF">g.5584</name>
</gene>
<accession>A0A0A1WTJ6</accession>